<organism evidence="1 2">
    <name type="scientific">Pleurodeles waltl</name>
    <name type="common">Iberian ribbed newt</name>
    <dbReference type="NCBI Taxonomy" id="8319"/>
    <lineage>
        <taxon>Eukaryota</taxon>
        <taxon>Metazoa</taxon>
        <taxon>Chordata</taxon>
        <taxon>Craniata</taxon>
        <taxon>Vertebrata</taxon>
        <taxon>Euteleostomi</taxon>
        <taxon>Amphibia</taxon>
        <taxon>Batrachia</taxon>
        <taxon>Caudata</taxon>
        <taxon>Salamandroidea</taxon>
        <taxon>Salamandridae</taxon>
        <taxon>Pleurodelinae</taxon>
        <taxon>Pleurodeles</taxon>
    </lineage>
</organism>
<dbReference type="AlphaFoldDB" id="A0AAV7MIP4"/>
<dbReference type="Proteomes" id="UP001066276">
    <property type="component" value="Chromosome 10"/>
</dbReference>
<evidence type="ECO:0000313" key="2">
    <source>
        <dbReference type="Proteomes" id="UP001066276"/>
    </source>
</evidence>
<dbReference type="EMBL" id="JANPWB010000014">
    <property type="protein sequence ID" value="KAJ1100115.1"/>
    <property type="molecule type" value="Genomic_DNA"/>
</dbReference>
<reference evidence="1" key="1">
    <citation type="journal article" date="2022" name="bioRxiv">
        <title>Sequencing and chromosome-scale assembly of the giantPleurodeles waltlgenome.</title>
        <authorList>
            <person name="Brown T."/>
            <person name="Elewa A."/>
            <person name="Iarovenko S."/>
            <person name="Subramanian E."/>
            <person name="Araus A.J."/>
            <person name="Petzold A."/>
            <person name="Susuki M."/>
            <person name="Suzuki K.-i.T."/>
            <person name="Hayashi T."/>
            <person name="Toyoda A."/>
            <person name="Oliveira C."/>
            <person name="Osipova E."/>
            <person name="Leigh N.D."/>
            <person name="Simon A."/>
            <person name="Yun M.H."/>
        </authorList>
    </citation>
    <scope>NUCLEOTIDE SEQUENCE</scope>
    <source>
        <strain evidence="1">20211129_DDA</strain>
        <tissue evidence="1">Liver</tissue>
    </source>
</reference>
<comment type="caution">
    <text evidence="1">The sequence shown here is derived from an EMBL/GenBank/DDBJ whole genome shotgun (WGS) entry which is preliminary data.</text>
</comment>
<sequence length="92" mass="9873">MAPSRWSLPGWAAGNAACGGQLQQVRLGGWVAPWWPGLGLWSAAVQSLQVEAVMAGWPHCVTPCRALKLCNAYPMILTEGRIGVWKDPSVAM</sequence>
<accession>A0AAV7MIP4</accession>
<protein>
    <submittedName>
        <fullName evidence="1">Uncharacterized protein</fullName>
    </submittedName>
</protein>
<gene>
    <name evidence="1" type="ORF">NDU88_005204</name>
</gene>
<keyword evidence="2" id="KW-1185">Reference proteome</keyword>
<proteinExistence type="predicted"/>
<evidence type="ECO:0000313" key="1">
    <source>
        <dbReference type="EMBL" id="KAJ1100115.1"/>
    </source>
</evidence>
<name>A0AAV7MIP4_PLEWA</name>